<dbReference type="PANTHER" id="PTHR35205">
    <property type="entry name" value="NB-ARC AND TPR DOMAIN PROTEIN"/>
    <property type="match status" value="1"/>
</dbReference>
<dbReference type="AlphaFoldDB" id="A0A841DFG2"/>
<dbReference type="Pfam" id="PF25000">
    <property type="entry name" value="DUF7779"/>
    <property type="match status" value="1"/>
</dbReference>
<evidence type="ECO:0000259" key="2">
    <source>
        <dbReference type="Pfam" id="PF00931"/>
    </source>
</evidence>
<feature type="region of interest" description="Disordered" evidence="1">
    <location>
        <begin position="694"/>
        <end position="718"/>
    </location>
</feature>
<evidence type="ECO:0000313" key="5">
    <source>
        <dbReference type="Proteomes" id="UP000562352"/>
    </source>
</evidence>
<dbReference type="Pfam" id="PF00931">
    <property type="entry name" value="NB-ARC"/>
    <property type="match status" value="1"/>
</dbReference>
<dbReference type="NCBIfam" id="NF040586">
    <property type="entry name" value="FxSxx_TPR"/>
    <property type="match status" value="1"/>
</dbReference>
<evidence type="ECO:0000313" key="4">
    <source>
        <dbReference type="EMBL" id="MBB5965986.1"/>
    </source>
</evidence>
<dbReference type="EMBL" id="JACHJJ010000020">
    <property type="protein sequence ID" value="MBB5965986.1"/>
    <property type="molecule type" value="Genomic_DNA"/>
</dbReference>
<dbReference type="Proteomes" id="UP000562352">
    <property type="component" value="Unassembled WGS sequence"/>
</dbReference>
<feature type="region of interest" description="Disordered" evidence="1">
    <location>
        <begin position="530"/>
        <end position="572"/>
    </location>
</feature>
<protein>
    <recommendedName>
        <fullName evidence="6">NB-ARC domain-containing protein</fullName>
    </recommendedName>
</protein>
<evidence type="ECO:0000256" key="1">
    <source>
        <dbReference type="SAM" id="MobiDB-lite"/>
    </source>
</evidence>
<sequence>MQARDSAPGTPVRLFIDDLRRLRHAAGNPSADWLSRRSGIKKTTVETLVSGQLKRLPSWTDRVEPLLRACREKVRAEGGDPDTALGTVRVWKQAYDDIQNERPARSPLPSAAGRAGPTPGDARDVPGPSVWGGHLPVRVHFMGREEELRLLRRRITESSHLPIGIIGQGGVGKTQLALKYIHEYAPQYDVIWWIRAEEPTLIRSAFAALAGQLGLDPDDRPVAESVFHRLRDPSAPIRWLLVFDNAERPETLGEFLPPHGGHVLVTTRNPEWEQVGVPLRLDTFGRDDSVALLQRRVPRMSAEEADTVADELDDLPLAIVQAAAFMAETGTPPDEYVALVRGRTAATLQQGQPTDYPLSLASAWNLALERLAADLPNALQLLFRCAFFGPESIPRRLLTEGDLPLPGESADVFRDPILLGRAIRELQRFGLMRMDSGSATYQVHRLLQSMLRQQMTEEQRSAMRHDVHLLVAGSERGSPEDPASWPRYAQLVGHAEASSLVECRQSAVGEFVTDLVRYLRAVGDGQSAEHYTRVAPEGAVREPADSVSGRAPSSVGNTPSAPSGIPWGKGAGDTDWRRLIDQLRRGDCVPVIGSKASGGENSIIDKLVRDWADRFSYPFDDPWNMARVVGYAATVHGGPETVKALFAAEYQSRRKQLADDTPGVLDELARFPVSGYVTTSFSDRLFQSLLYEGRNPSRSSPAWWSEESSPKPEGLSEPTAERPLVYHLNGFFSNPSSLVLTEKERRSRSRFVHGHPYDSGPFPLSVLHMLTTRPLLIVGYAPDSIEFESLMSFIEQIITRSNRRRHYMVLSDVSTADSTEATISAALFYYREQFREWNPAIFWGVPDAFTRELLLRMGESEWISTSPRRGPARVPGGE</sequence>
<evidence type="ECO:0000259" key="3">
    <source>
        <dbReference type="Pfam" id="PF25000"/>
    </source>
</evidence>
<organism evidence="4 5">
    <name type="scientific">Planomonospora venezuelensis</name>
    <dbReference type="NCBI Taxonomy" id="1999"/>
    <lineage>
        <taxon>Bacteria</taxon>
        <taxon>Bacillati</taxon>
        <taxon>Actinomycetota</taxon>
        <taxon>Actinomycetes</taxon>
        <taxon>Streptosporangiales</taxon>
        <taxon>Streptosporangiaceae</taxon>
        <taxon>Planomonospora</taxon>
    </lineage>
</organism>
<feature type="domain" description="DUF7779" evidence="3">
    <location>
        <begin position="376"/>
        <end position="459"/>
    </location>
</feature>
<dbReference type="RefSeq" id="WP_184945734.1">
    <property type="nucleotide sequence ID" value="NZ_BAAAWZ010000001.1"/>
</dbReference>
<name>A0A841DFG2_PLAVE</name>
<keyword evidence="5" id="KW-1185">Reference proteome</keyword>
<dbReference type="Pfam" id="PF13289">
    <property type="entry name" value="SIR2_2"/>
    <property type="match status" value="1"/>
</dbReference>
<comment type="caution">
    <text evidence="4">The sequence shown here is derived from an EMBL/GenBank/DDBJ whole genome shotgun (WGS) entry which is preliminary data.</text>
</comment>
<dbReference type="SUPFAM" id="SSF52540">
    <property type="entry name" value="P-loop containing nucleoside triphosphate hydrolases"/>
    <property type="match status" value="1"/>
</dbReference>
<dbReference type="InterPro" id="IPR002182">
    <property type="entry name" value="NB-ARC"/>
</dbReference>
<proteinExistence type="predicted"/>
<feature type="compositionally biased region" description="Low complexity" evidence="1">
    <location>
        <begin position="696"/>
        <end position="713"/>
    </location>
</feature>
<dbReference type="Gene3D" id="3.40.50.300">
    <property type="entry name" value="P-loop containing nucleotide triphosphate hydrolases"/>
    <property type="match status" value="1"/>
</dbReference>
<gene>
    <name evidence="4" type="ORF">FHS22_005277</name>
</gene>
<reference evidence="4 5" key="1">
    <citation type="submission" date="2020-08" db="EMBL/GenBank/DDBJ databases">
        <title>Genomic Encyclopedia of Type Strains, Phase III (KMG-III): the genomes of soil and plant-associated and newly described type strains.</title>
        <authorList>
            <person name="Whitman W."/>
        </authorList>
    </citation>
    <scope>NUCLEOTIDE SEQUENCE [LARGE SCALE GENOMIC DNA]</scope>
    <source>
        <strain evidence="4 5">CECT 3303</strain>
    </source>
</reference>
<dbReference type="InterPro" id="IPR056681">
    <property type="entry name" value="DUF7779"/>
</dbReference>
<dbReference type="InterPro" id="IPR027417">
    <property type="entry name" value="P-loop_NTPase"/>
</dbReference>
<dbReference type="PANTHER" id="PTHR35205:SF1">
    <property type="entry name" value="ZU5 DOMAIN-CONTAINING PROTEIN"/>
    <property type="match status" value="1"/>
</dbReference>
<accession>A0A841DFG2</accession>
<evidence type="ECO:0008006" key="6">
    <source>
        <dbReference type="Google" id="ProtNLM"/>
    </source>
</evidence>
<dbReference type="GO" id="GO:0043531">
    <property type="term" value="F:ADP binding"/>
    <property type="evidence" value="ECO:0007669"/>
    <property type="project" value="InterPro"/>
</dbReference>
<feature type="domain" description="NB-ARC" evidence="2">
    <location>
        <begin position="162"/>
        <end position="301"/>
    </location>
</feature>
<feature type="region of interest" description="Disordered" evidence="1">
    <location>
        <begin position="99"/>
        <end position="129"/>
    </location>
</feature>